<evidence type="ECO:0000256" key="1">
    <source>
        <dbReference type="ARBA" id="ARBA00002578"/>
    </source>
</evidence>
<evidence type="ECO:0000256" key="5">
    <source>
        <dbReference type="ARBA" id="ARBA00022692"/>
    </source>
</evidence>
<dbReference type="InterPro" id="IPR006303">
    <property type="entry name" value="FliR"/>
</dbReference>
<evidence type="ECO:0000256" key="4">
    <source>
        <dbReference type="ARBA" id="ARBA00022475"/>
    </source>
</evidence>
<dbReference type="PANTHER" id="PTHR30065">
    <property type="entry name" value="FLAGELLAR BIOSYNTHETIC PROTEIN FLIR"/>
    <property type="match status" value="1"/>
</dbReference>
<comment type="subcellular location">
    <subcellularLocation>
        <location evidence="10">Cell membrane</location>
        <topology evidence="10">Multi-pass membrane protein</topology>
    </subcellularLocation>
    <subcellularLocation>
        <location evidence="10">Bacterial flagellum basal body</location>
    </subcellularLocation>
</comment>
<keyword evidence="11" id="KW-0966">Cell projection</keyword>
<dbReference type="Pfam" id="PF01311">
    <property type="entry name" value="Bac_export_1"/>
    <property type="match status" value="1"/>
</dbReference>
<evidence type="ECO:0000256" key="2">
    <source>
        <dbReference type="ARBA" id="ARBA00009772"/>
    </source>
</evidence>
<sequence length="266" mass="29118">MEAIINSWLNQLDLLLLMMSRVAGIFVLAPIFNFPGISTTVKIGFSFLLSLIVMLTLPTSSLFVPPTDLVSYVLILLQEIVIGLSIGFILQLVYAAILTAGQIIDLQLGFGIVNIMDPMWGTQVPMTGTFLQILALLLFVTYDGHLLLVKTLMDSFHMIPVGGTALTLAHSGQLADFMTRLVCSVLLTGVQLAMPIIGVILINDIAMGIVSRTVPQMNLFVVGVPVKILVGIAFLWIILPFYVEGLNRLYEISFSNVHDFLRLLSP</sequence>
<gene>
    <name evidence="11" type="primary">fliR</name>
    <name evidence="11" type="ORF">H1S01_02745</name>
</gene>
<comment type="function">
    <text evidence="1 10">Role in flagellar biosynthesis.</text>
</comment>
<keyword evidence="11" id="KW-0969">Cilium</keyword>
<dbReference type="InterPro" id="IPR002010">
    <property type="entry name" value="T3SS_IM_R"/>
</dbReference>
<keyword evidence="8 10" id="KW-0975">Bacterial flagellum</keyword>
<feature type="transmembrane region" description="Helical" evidence="10">
    <location>
        <begin position="128"/>
        <end position="149"/>
    </location>
</feature>
<evidence type="ECO:0000256" key="8">
    <source>
        <dbReference type="ARBA" id="ARBA00023143"/>
    </source>
</evidence>
<feature type="transmembrane region" description="Helical" evidence="10">
    <location>
        <begin position="44"/>
        <end position="63"/>
    </location>
</feature>
<name>A0ABR7T0I3_HELCL</name>
<evidence type="ECO:0000313" key="12">
    <source>
        <dbReference type="Proteomes" id="UP000617402"/>
    </source>
</evidence>
<evidence type="ECO:0000256" key="9">
    <source>
        <dbReference type="NCBIfam" id="TIGR01400"/>
    </source>
</evidence>
<keyword evidence="11" id="KW-0282">Flagellum</keyword>
<evidence type="ECO:0000256" key="6">
    <source>
        <dbReference type="ARBA" id="ARBA00022989"/>
    </source>
</evidence>
<evidence type="ECO:0000256" key="10">
    <source>
        <dbReference type="RuleBase" id="RU362071"/>
    </source>
</evidence>
<dbReference type="RefSeq" id="WP_188038540.1">
    <property type="nucleotide sequence ID" value="NZ_JACVHF010000001.1"/>
</dbReference>
<feature type="transmembrane region" description="Helical" evidence="10">
    <location>
        <begin position="181"/>
        <end position="202"/>
    </location>
</feature>
<feature type="transmembrane region" description="Helical" evidence="10">
    <location>
        <begin position="69"/>
        <end position="90"/>
    </location>
</feature>
<feature type="transmembrane region" description="Helical" evidence="10">
    <location>
        <begin position="12"/>
        <end position="32"/>
    </location>
</feature>
<protein>
    <recommendedName>
        <fullName evidence="3 9">Flagellar biosynthetic protein FliR</fullName>
    </recommendedName>
</protein>
<proteinExistence type="inferred from homology"/>
<dbReference type="NCBIfam" id="TIGR01400">
    <property type="entry name" value="fliR"/>
    <property type="match status" value="1"/>
</dbReference>
<comment type="caution">
    <text evidence="11">The sequence shown here is derived from an EMBL/GenBank/DDBJ whole genome shotgun (WGS) entry which is preliminary data.</text>
</comment>
<reference evidence="11 12" key="1">
    <citation type="submission" date="2020-07" db="EMBL/GenBank/DDBJ databases">
        <title>Draft whole-genome sequence of Heliobacterium chlorum DSM 3682, type strain.</title>
        <authorList>
            <person name="Kyndt J.A."/>
            <person name="Meyer T.E."/>
            <person name="Imhoff J.F."/>
        </authorList>
    </citation>
    <scope>NUCLEOTIDE SEQUENCE [LARGE SCALE GENOMIC DNA]</scope>
    <source>
        <strain evidence="11 12">DSM 3682</strain>
    </source>
</reference>
<keyword evidence="4 10" id="KW-1003">Cell membrane</keyword>
<comment type="similarity">
    <text evidence="2 10">Belongs to the FliR/MopE/SpaR family.</text>
</comment>
<dbReference type="Proteomes" id="UP000617402">
    <property type="component" value="Unassembled WGS sequence"/>
</dbReference>
<dbReference type="EMBL" id="JACVHF010000001">
    <property type="protein sequence ID" value="MBC9783430.1"/>
    <property type="molecule type" value="Genomic_DNA"/>
</dbReference>
<keyword evidence="5 10" id="KW-0812">Transmembrane</keyword>
<dbReference type="PANTHER" id="PTHR30065:SF1">
    <property type="entry name" value="SURFACE PRESENTATION OF ANTIGENS PROTEIN SPAR"/>
    <property type="match status" value="1"/>
</dbReference>
<feature type="transmembrane region" description="Helical" evidence="10">
    <location>
        <begin position="222"/>
        <end position="243"/>
    </location>
</feature>
<evidence type="ECO:0000256" key="3">
    <source>
        <dbReference type="ARBA" id="ARBA00021717"/>
    </source>
</evidence>
<organism evidence="11 12">
    <name type="scientific">Heliobacterium chlorum</name>
    <dbReference type="NCBI Taxonomy" id="2698"/>
    <lineage>
        <taxon>Bacteria</taxon>
        <taxon>Bacillati</taxon>
        <taxon>Bacillota</taxon>
        <taxon>Clostridia</taxon>
        <taxon>Eubacteriales</taxon>
        <taxon>Heliobacteriaceae</taxon>
        <taxon>Heliobacterium</taxon>
    </lineage>
</organism>
<keyword evidence="12" id="KW-1185">Reference proteome</keyword>
<keyword evidence="7 10" id="KW-0472">Membrane</keyword>
<dbReference type="PRINTS" id="PR00953">
    <property type="entry name" value="TYPE3IMRPROT"/>
</dbReference>
<evidence type="ECO:0000313" key="11">
    <source>
        <dbReference type="EMBL" id="MBC9783430.1"/>
    </source>
</evidence>
<keyword evidence="6 10" id="KW-1133">Transmembrane helix</keyword>
<evidence type="ECO:0000256" key="7">
    <source>
        <dbReference type="ARBA" id="ARBA00023136"/>
    </source>
</evidence>
<accession>A0ABR7T0I3</accession>